<dbReference type="SUPFAM" id="SSF51621">
    <property type="entry name" value="Phosphoenolpyruvate/pyruvate domain"/>
    <property type="match status" value="1"/>
</dbReference>
<dbReference type="PANTHER" id="PTHR30502">
    <property type="entry name" value="2-KETO-3-DEOXY-L-RHAMNONATE ALDOLASE"/>
    <property type="match status" value="1"/>
</dbReference>
<evidence type="ECO:0000313" key="5">
    <source>
        <dbReference type="EMBL" id="OJJ37863.1"/>
    </source>
</evidence>
<organism evidence="5 6">
    <name type="scientific">Aspergillus wentii DTO 134E9</name>
    <dbReference type="NCBI Taxonomy" id="1073089"/>
    <lineage>
        <taxon>Eukaryota</taxon>
        <taxon>Fungi</taxon>
        <taxon>Dikarya</taxon>
        <taxon>Ascomycota</taxon>
        <taxon>Pezizomycotina</taxon>
        <taxon>Eurotiomycetes</taxon>
        <taxon>Eurotiomycetidae</taxon>
        <taxon>Eurotiales</taxon>
        <taxon>Aspergillaceae</taxon>
        <taxon>Aspergillus</taxon>
        <taxon>Aspergillus subgen. Cremei</taxon>
    </lineage>
</organism>
<proteinExistence type="inferred from homology"/>
<dbReference type="GeneID" id="63750977"/>
<name>A0A1L9RSK4_ASPWE</name>
<dbReference type="AlphaFoldDB" id="A0A1L9RSK4"/>
<dbReference type="Gene3D" id="3.20.20.60">
    <property type="entry name" value="Phosphoenolpyruvate-binding domains"/>
    <property type="match status" value="1"/>
</dbReference>
<dbReference type="GO" id="GO:0046872">
    <property type="term" value="F:metal ion binding"/>
    <property type="evidence" value="ECO:0007669"/>
    <property type="project" value="UniProtKB-KW"/>
</dbReference>
<accession>A0A1L9RSK4</accession>
<dbReference type="OrthoDB" id="1621678at2759"/>
<feature type="domain" description="HpcH/HpaI aldolase/citrate lyase" evidence="4">
    <location>
        <begin position="19"/>
        <end position="243"/>
    </location>
</feature>
<dbReference type="GO" id="GO:0005737">
    <property type="term" value="C:cytoplasm"/>
    <property type="evidence" value="ECO:0007669"/>
    <property type="project" value="TreeGrafter"/>
</dbReference>
<keyword evidence="3" id="KW-0456">Lyase</keyword>
<dbReference type="InterPro" id="IPR005000">
    <property type="entry name" value="Aldolase/citrate-lyase_domain"/>
</dbReference>
<dbReference type="EMBL" id="KV878211">
    <property type="protein sequence ID" value="OJJ37863.1"/>
    <property type="molecule type" value="Genomic_DNA"/>
</dbReference>
<dbReference type="GO" id="GO:0016832">
    <property type="term" value="F:aldehyde-lyase activity"/>
    <property type="evidence" value="ECO:0007669"/>
    <property type="project" value="TreeGrafter"/>
</dbReference>
<evidence type="ECO:0000256" key="2">
    <source>
        <dbReference type="ARBA" id="ARBA00022723"/>
    </source>
</evidence>
<dbReference type="InterPro" id="IPR050251">
    <property type="entry name" value="HpcH-HpaI_aldolase"/>
</dbReference>
<keyword evidence="6" id="KW-1185">Reference proteome</keyword>
<dbReference type="RefSeq" id="XP_040691539.1">
    <property type="nucleotide sequence ID" value="XM_040835129.1"/>
</dbReference>
<dbReference type="InterPro" id="IPR040442">
    <property type="entry name" value="Pyrv_kinase-like_dom_sf"/>
</dbReference>
<gene>
    <name evidence="5" type="ORF">ASPWEDRAFT_39589</name>
</gene>
<comment type="similarity">
    <text evidence="1">Belongs to the HpcH/HpaI aldolase family.</text>
</comment>
<evidence type="ECO:0000256" key="3">
    <source>
        <dbReference type="ARBA" id="ARBA00023239"/>
    </source>
</evidence>
<dbReference type="VEuPathDB" id="FungiDB:ASPWEDRAFT_39589"/>
<protein>
    <recommendedName>
        <fullName evidence="4">HpcH/HpaI aldolase/citrate lyase domain-containing protein</fullName>
    </recommendedName>
</protein>
<dbReference type="Pfam" id="PF03328">
    <property type="entry name" value="HpcH_HpaI"/>
    <property type="match status" value="1"/>
</dbReference>
<dbReference type="STRING" id="1073089.A0A1L9RSK4"/>
<dbReference type="InterPro" id="IPR015813">
    <property type="entry name" value="Pyrv/PenolPyrv_kinase-like_dom"/>
</dbReference>
<evidence type="ECO:0000259" key="4">
    <source>
        <dbReference type="Pfam" id="PF03328"/>
    </source>
</evidence>
<dbReference type="PANTHER" id="PTHR30502:SF0">
    <property type="entry name" value="PHOSPHOENOLPYRUVATE CARBOXYLASE FAMILY PROTEIN"/>
    <property type="match status" value="1"/>
</dbReference>
<reference evidence="6" key="1">
    <citation type="journal article" date="2017" name="Genome Biol.">
        <title>Comparative genomics reveals high biological diversity and specific adaptations in the industrially and medically important fungal genus Aspergillus.</title>
        <authorList>
            <person name="de Vries R.P."/>
            <person name="Riley R."/>
            <person name="Wiebenga A."/>
            <person name="Aguilar-Osorio G."/>
            <person name="Amillis S."/>
            <person name="Uchima C.A."/>
            <person name="Anderluh G."/>
            <person name="Asadollahi M."/>
            <person name="Askin M."/>
            <person name="Barry K."/>
            <person name="Battaglia E."/>
            <person name="Bayram O."/>
            <person name="Benocci T."/>
            <person name="Braus-Stromeyer S.A."/>
            <person name="Caldana C."/>
            <person name="Canovas D."/>
            <person name="Cerqueira G.C."/>
            <person name="Chen F."/>
            <person name="Chen W."/>
            <person name="Choi C."/>
            <person name="Clum A."/>
            <person name="Dos Santos R.A."/>
            <person name="Damasio A.R."/>
            <person name="Diallinas G."/>
            <person name="Emri T."/>
            <person name="Fekete E."/>
            <person name="Flipphi M."/>
            <person name="Freyberg S."/>
            <person name="Gallo A."/>
            <person name="Gournas C."/>
            <person name="Habgood R."/>
            <person name="Hainaut M."/>
            <person name="Harispe M.L."/>
            <person name="Henrissat B."/>
            <person name="Hilden K.S."/>
            <person name="Hope R."/>
            <person name="Hossain A."/>
            <person name="Karabika E."/>
            <person name="Karaffa L."/>
            <person name="Karanyi Z."/>
            <person name="Krasevec N."/>
            <person name="Kuo A."/>
            <person name="Kusch H."/>
            <person name="LaButti K."/>
            <person name="Lagendijk E.L."/>
            <person name="Lapidus A."/>
            <person name="Levasseur A."/>
            <person name="Lindquist E."/>
            <person name="Lipzen A."/>
            <person name="Logrieco A.F."/>
            <person name="MacCabe A."/>
            <person name="Maekelae M.R."/>
            <person name="Malavazi I."/>
            <person name="Melin P."/>
            <person name="Meyer V."/>
            <person name="Mielnichuk N."/>
            <person name="Miskei M."/>
            <person name="Molnar A.P."/>
            <person name="Mule G."/>
            <person name="Ngan C.Y."/>
            <person name="Orejas M."/>
            <person name="Orosz E."/>
            <person name="Ouedraogo J.P."/>
            <person name="Overkamp K.M."/>
            <person name="Park H.-S."/>
            <person name="Perrone G."/>
            <person name="Piumi F."/>
            <person name="Punt P.J."/>
            <person name="Ram A.F."/>
            <person name="Ramon A."/>
            <person name="Rauscher S."/>
            <person name="Record E."/>
            <person name="Riano-Pachon D.M."/>
            <person name="Robert V."/>
            <person name="Roehrig J."/>
            <person name="Ruller R."/>
            <person name="Salamov A."/>
            <person name="Salih N.S."/>
            <person name="Samson R.A."/>
            <person name="Sandor E."/>
            <person name="Sanguinetti M."/>
            <person name="Schuetze T."/>
            <person name="Sepcic K."/>
            <person name="Shelest E."/>
            <person name="Sherlock G."/>
            <person name="Sophianopoulou V."/>
            <person name="Squina F.M."/>
            <person name="Sun H."/>
            <person name="Susca A."/>
            <person name="Todd R.B."/>
            <person name="Tsang A."/>
            <person name="Unkles S.E."/>
            <person name="van de Wiele N."/>
            <person name="van Rossen-Uffink D."/>
            <person name="Oliveira J.V."/>
            <person name="Vesth T.C."/>
            <person name="Visser J."/>
            <person name="Yu J.-H."/>
            <person name="Zhou M."/>
            <person name="Andersen M.R."/>
            <person name="Archer D.B."/>
            <person name="Baker S.E."/>
            <person name="Benoit I."/>
            <person name="Brakhage A.A."/>
            <person name="Braus G.H."/>
            <person name="Fischer R."/>
            <person name="Frisvad J.C."/>
            <person name="Goldman G.H."/>
            <person name="Houbraken J."/>
            <person name="Oakley B."/>
            <person name="Pocsi I."/>
            <person name="Scazzocchio C."/>
            <person name="Seiboth B."/>
            <person name="vanKuyk P.A."/>
            <person name="Wortman J."/>
            <person name="Dyer P.S."/>
            <person name="Grigoriev I.V."/>
        </authorList>
    </citation>
    <scope>NUCLEOTIDE SEQUENCE [LARGE SCALE GENOMIC DNA]</scope>
    <source>
        <strain evidence="6">DTO 134E9</strain>
    </source>
</reference>
<evidence type="ECO:0000313" key="6">
    <source>
        <dbReference type="Proteomes" id="UP000184383"/>
    </source>
</evidence>
<sequence length="269" mass="28811">MEQANHVKKVLNQNKLALGVWQLLPGSNLARTLARSGYDWVLVDCEHGNIDDAAMHESVAAISSYGVSPIVRIPDFQSWMVKRALDSGAHGVLAPLIHTVNDAKSFIEASKFPPHGKRGFGSPFSMDRFSIGLTATEYLDQANDNILLAVQIETAQALASVDEIAAIDGLDLLFVGPFDLGNGIGYPVREKGIEPPLEEAIRRIMNAAHAARKKAGIYCGNGQQAKYYADMGFDLVNVATDVGALSAHLGGELAIVRQSEANKVGGPYG</sequence>
<keyword evidence="2" id="KW-0479">Metal-binding</keyword>
<dbReference type="Proteomes" id="UP000184383">
    <property type="component" value="Unassembled WGS sequence"/>
</dbReference>
<evidence type="ECO:0000256" key="1">
    <source>
        <dbReference type="ARBA" id="ARBA00005568"/>
    </source>
</evidence>